<protein>
    <submittedName>
        <fullName evidence="2">Uncharacterized protein</fullName>
    </submittedName>
</protein>
<evidence type="ECO:0000256" key="1">
    <source>
        <dbReference type="SAM" id="MobiDB-lite"/>
    </source>
</evidence>
<keyword evidence="3" id="KW-1185">Reference proteome</keyword>
<evidence type="ECO:0000313" key="2">
    <source>
        <dbReference type="EMBL" id="KAF6034743.1"/>
    </source>
</evidence>
<comment type="caution">
    <text evidence="2">The sequence shown here is derived from an EMBL/GenBank/DDBJ whole genome shotgun (WGS) entry which is preliminary data.</text>
</comment>
<gene>
    <name evidence="2" type="ORF">EB796_006952</name>
</gene>
<dbReference type="EMBL" id="VXIV02001003">
    <property type="protein sequence ID" value="KAF6034743.1"/>
    <property type="molecule type" value="Genomic_DNA"/>
</dbReference>
<evidence type="ECO:0000313" key="3">
    <source>
        <dbReference type="Proteomes" id="UP000593567"/>
    </source>
</evidence>
<dbReference type="AlphaFoldDB" id="A0A7J7K928"/>
<feature type="region of interest" description="Disordered" evidence="1">
    <location>
        <begin position="150"/>
        <end position="177"/>
    </location>
</feature>
<reference evidence="2" key="1">
    <citation type="submission" date="2020-06" db="EMBL/GenBank/DDBJ databases">
        <title>Draft genome of Bugula neritina, a colonial animal packing powerful symbionts and potential medicines.</title>
        <authorList>
            <person name="Rayko M."/>
        </authorList>
    </citation>
    <scope>NUCLEOTIDE SEQUENCE [LARGE SCALE GENOMIC DNA]</scope>
    <source>
        <strain evidence="2">Kwan_BN1</strain>
    </source>
</reference>
<name>A0A7J7K928_BUGNE</name>
<sequence length="192" mass="21405">MQSLLNPAYMKYFNHQPLRSPRTTVYHQGIRQGLPPKHLGENASHYSWASNNGEVVSKQTVEHKPQMSEQPSHVDHFRVSDSQLHLVVQPSSDPQVTPTAAFLSEQSLPRSVVGDQHEELSINRNLHLLNGSTGVDNSIYQPFILPSSRGASDDDLENISSTRRKGCSPANSFQSHQGTRDEDVCCKLCTVF</sequence>
<dbReference type="Proteomes" id="UP000593567">
    <property type="component" value="Unassembled WGS sequence"/>
</dbReference>
<organism evidence="2 3">
    <name type="scientific">Bugula neritina</name>
    <name type="common">Brown bryozoan</name>
    <name type="synonym">Sertularia neritina</name>
    <dbReference type="NCBI Taxonomy" id="10212"/>
    <lineage>
        <taxon>Eukaryota</taxon>
        <taxon>Metazoa</taxon>
        <taxon>Spiralia</taxon>
        <taxon>Lophotrochozoa</taxon>
        <taxon>Bryozoa</taxon>
        <taxon>Gymnolaemata</taxon>
        <taxon>Cheilostomatida</taxon>
        <taxon>Flustrina</taxon>
        <taxon>Buguloidea</taxon>
        <taxon>Bugulidae</taxon>
        <taxon>Bugula</taxon>
    </lineage>
</organism>
<accession>A0A7J7K928</accession>
<proteinExistence type="predicted"/>